<evidence type="ECO:0000313" key="2">
    <source>
        <dbReference type="Proteomes" id="UP001254832"/>
    </source>
</evidence>
<gene>
    <name evidence="1" type="ORF">J2W91_001712</name>
</gene>
<sequence length="121" mass="14253">MEKVHNWIYMIEEPVPVKFFPNGLLGPGMQTYFDGFVLDMFGRDFLMKAPCLVKEMDWGGIRLDLIDKPWEAELGELLENWMKVIDYLNSSNVVATPVFSEDRDWVDFRPSEKWDVFLKNN</sequence>
<organism evidence="1 2">
    <name type="scientific">Paenibacillus amylolyticus</name>
    <dbReference type="NCBI Taxonomy" id="1451"/>
    <lineage>
        <taxon>Bacteria</taxon>
        <taxon>Bacillati</taxon>
        <taxon>Bacillota</taxon>
        <taxon>Bacilli</taxon>
        <taxon>Bacillales</taxon>
        <taxon>Paenibacillaceae</taxon>
        <taxon>Paenibacillus</taxon>
    </lineage>
</organism>
<evidence type="ECO:0000313" key="1">
    <source>
        <dbReference type="EMBL" id="MDR6723260.1"/>
    </source>
</evidence>
<dbReference type="Proteomes" id="UP001254832">
    <property type="component" value="Unassembled WGS sequence"/>
</dbReference>
<dbReference type="EMBL" id="JAVDTR010000004">
    <property type="protein sequence ID" value="MDR6723260.1"/>
    <property type="molecule type" value="Genomic_DNA"/>
</dbReference>
<dbReference type="AlphaFoldDB" id="A0AAP5LN38"/>
<accession>A0AAP5LN38</accession>
<protein>
    <submittedName>
        <fullName evidence="1">Uncharacterized protein</fullName>
    </submittedName>
</protein>
<reference evidence="1" key="1">
    <citation type="submission" date="2023-07" db="EMBL/GenBank/DDBJ databases">
        <title>Sorghum-associated microbial communities from plants grown in Nebraska, USA.</title>
        <authorList>
            <person name="Schachtman D."/>
        </authorList>
    </citation>
    <scope>NUCLEOTIDE SEQUENCE</scope>
    <source>
        <strain evidence="1">BE80</strain>
    </source>
</reference>
<name>A0AAP5LN38_PAEAM</name>
<comment type="caution">
    <text evidence="1">The sequence shown here is derived from an EMBL/GenBank/DDBJ whole genome shotgun (WGS) entry which is preliminary data.</text>
</comment>
<proteinExistence type="predicted"/>